<sequence>MHQDLLDVAKLDWMSRELSESYSGAAPFPHVCIDNFLDDGLYREASAAFPSADEKVWFTFRSAAENLKLQIQDFYAIPPALRALIVEFNSPGFIRFLEQLSGIQGLVPDPHLHGGGLHQTLPGGRLGLHIDYNYHLEWKLDRRLNVLLYLNDEWDDNWAGHLQLWDEEVQHCVQNISPIGNRLVVFSTNECSWHGHPVPLACPPGVTRRSIALYYYTNGRPDQASEEHTTRFRARPGERFTITARDILHGMTPPYAKALAKRIVGR</sequence>
<evidence type="ECO:0000313" key="5">
    <source>
        <dbReference type="Proteomes" id="UP001056132"/>
    </source>
</evidence>
<dbReference type="EMBL" id="VCIZ01000005">
    <property type="protein sequence ID" value="TSP12612.1"/>
    <property type="molecule type" value="Genomic_DNA"/>
</dbReference>
<gene>
    <name evidence="2" type="ORF">FGG12_10315</name>
    <name evidence="3" type="ORF">M5D45_28370</name>
</gene>
<dbReference type="EMBL" id="CP097331">
    <property type="protein sequence ID" value="URF06974.1"/>
    <property type="molecule type" value="Genomic_DNA"/>
</dbReference>
<protein>
    <submittedName>
        <fullName evidence="3">2OG-Fe(II) oxygenase</fullName>
    </submittedName>
</protein>
<accession>A0AAE9L4Z6</accession>
<dbReference type="AlphaFoldDB" id="A0AAE9L4Z6"/>
<reference evidence="2 4" key="1">
    <citation type="submission" date="2019-05" db="EMBL/GenBank/DDBJ databases">
        <title>Whole genome sequence analysis of Cupriavidus campinensis S14E4C strain.</title>
        <authorList>
            <person name="Abbaszade G."/>
            <person name="Szabo A."/>
            <person name="Toumi M."/>
            <person name="Toth E."/>
        </authorList>
    </citation>
    <scope>NUCLEOTIDE SEQUENCE [LARGE SCALE GENOMIC DNA]</scope>
    <source>
        <strain evidence="2 4">S14E4C</strain>
    </source>
</reference>
<name>A0AAE9L4Z6_9BURK</name>
<organism evidence="3 5">
    <name type="scientific">Cupriavidus campinensis</name>
    <dbReference type="NCBI Taxonomy" id="151783"/>
    <lineage>
        <taxon>Bacteria</taxon>
        <taxon>Pseudomonadati</taxon>
        <taxon>Pseudomonadota</taxon>
        <taxon>Betaproteobacteria</taxon>
        <taxon>Burkholderiales</taxon>
        <taxon>Burkholderiaceae</taxon>
        <taxon>Cupriavidus</taxon>
    </lineage>
</organism>
<dbReference type="KEGG" id="ccam:M5D45_28370"/>
<evidence type="ECO:0000313" key="3">
    <source>
        <dbReference type="EMBL" id="URF06974.1"/>
    </source>
</evidence>
<dbReference type="Proteomes" id="UP000318943">
    <property type="component" value="Unassembled WGS sequence"/>
</dbReference>
<dbReference type="InterPro" id="IPR044862">
    <property type="entry name" value="Pro_4_hyd_alph_FE2OG_OXY"/>
</dbReference>
<dbReference type="Proteomes" id="UP001056132">
    <property type="component" value="Chromosome 2"/>
</dbReference>
<dbReference type="Pfam" id="PF13640">
    <property type="entry name" value="2OG-FeII_Oxy_3"/>
    <property type="match status" value="1"/>
</dbReference>
<reference evidence="3" key="2">
    <citation type="journal article" date="2022" name="Microbiol. Resour. Announc.">
        <title>Genome Sequence of Cupriavidus campinensis Strain G5, a Member of a Bacterial Consortium Capable of Polyethylene Degradation.</title>
        <authorList>
            <person name="Schneider B."/>
            <person name="Pfeiffer F."/>
            <person name="Dyall-Smith M."/>
            <person name="Kunte H.J."/>
        </authorList>
    </citation>
    <scope>NUCLEOTIDE SEQUENCE</scope>
    <source>
        <strain evidence="3">G5</strain>
    </source>
</reference>
<dbReference type="RefSeq" id="WP_144197581.1">
    <property type="nucleotide sequence ID" value="NZ_CAJPVH010000002.1"/>
</dbReference>
<evidence type="ECO:0000259" key="1">
    <source>
        <dbReference type="Pfam" id="PF13640"/>
    </source>
</evidence>
<reference evidence="3" key="3">
    <citation type="submission" date="2022-05" db="EMBL/GenBank/DDBJ databases">
        <authorList>
            <person name="Kunte H.-J."/>
        </authorList>
    </citation>
    <scope>NUCLEOTIDE SEQUENCE</scope>
    <source>
        <strain evidence="3">G5</strain>
    </source>
</reference>
<dbReference type="Gene3D" id="2.60.120.620">
    <property type="entry name" value="q2cbj1_9rhob like domain"/>
    <property type="match status" value="1"/>
</dbReference>
<evidence type="ECO:0000313" key="2">
    <source>
        <dbReference type="EMBL" id="TSP12612.1"/>
    </source>
</evidence>
<keyword evidence="4" id="KW-1185">Reference proteome</keyword>
<feature type="domain" description="Prolyl 4-hydroxylase alpha subunit Fe(2+) 2OG dioxygenase" evidence="1">
    <location>
        <begin position="117"/>
        <end position="216"/>
    </location>
</feature>
<evidence type="ECO:0000313" key="4">
    <source>
        <dbReference type="Proteomes" id="UP000318943"/>
    </source>
</evidence>
<proteinExistence type="predicted"/>